<accession>A0A4P8IPA1</accession>
<protein>
    <submittedName>
        <fullName evidence="1">Uncharacterized protein</fullName>
    </submittedName>
</protein>
<dbReference type="Proteomes" id="UP000298656">
    <property type="component" value="Chromosome 1"/>
</dbReference>
<name>A0A4P8IPA1_9BURK</name>
<organism evidence="1 2">
    <name type="scientific">Trinickia violacea</name>
    <dbReference type="NCBI Taxonomy" id="2571746"/>
    <lineage>
        <taxon>Bacteria</taxon>
        <taxon>Pseudomonadati</taxon>
        <taxon>Pseudomonadota</taxon>
        <taxon>Betaproteobacteria</taxon>
        <taxon>Burkholderiales</taxon>
        <taxon>Burkholderiaceae</taxon>
        <taxon>Trinickia</taxon>
    </lineage>
</organism>
<gene>
    <name evidence="1" type="ORF">FAZ95_00210</name>
</gene>
<keyword evidence="2" id="KW-1185">Reference proteome</keyword>
<dbReference type="AlphaFoldDB" id="A0A4P8IPA1"/>
<dbReference type="KEGG" id="tvl:FAZ95_00210"/>
<evidence type="ECO:0000313" key="2">
    <source>
        <dbReference type="Proteomes" id="UP000298656"/>
    </source>
</evidence>
<reference evidence="1 2" key="1">
    <citation type="submission" date="2019-05" db="EMBL/GenBank/DDBJ databases">
        <title>Burkholderia sp. DHOD12, isolated from subtropical forest soil.</title>
        <authorList>
            <person name="Gao Z.-H."/>
            <person name="Qiu L.-H."/>
        </authorList>
    </citation>
    <scope>NUCLEOTIDE SEQUENCE [LARGE SCALE GENOMIC DNA]</scope>
    <source>
        <strain evidence="1 2">DHOD12</strain>
    </source>
</reference>
<sequence>MKWGCIQDVASGDKLLYWVLIFVLQPYFDSAIDHWLKDICKDGGGMSGDPGWSIDHISVTGSQACFRVWADPEMSGIEPSEATYSDEDMRRAIRDTLNALAVEYPKKSREVELMVERYCA</sequence>
<evidence type="ECO:0000313" key="1">
    <source>
        <dbReference type="EMBL" id="QCP47739.1"/>
    </source>
</evidence>
<dbReference type="EMBL" id="CP040077">
    <property type="protein sequence ID" value="QCP47739.1"/>
    <property type="molecule type" value="Genomic_DNA"/>
</dbReference>
<dbReference type="OrthoDB" id="9154388at2"/>
<proteinExistence type="predicted"/>
<dbReference type="RefSeq" id="WP_137330583.1">
    <property type="nucleotide sequence ID" value="NZ_CP040077.1"/>
</dbReference>